<feature type="domain" description="Plasmid pRiA4b Orf3-like" evidence="1">
    <location>
        <begin position="185"/>
        <end position="351"/>
    </location>
</feature>
<evidence type="ECO:0000313" key="4">
    <source>
        <dbReference type="Proteomes" id="UP000199081"/>
    </source>
</evidence>
<sequence length="370" mass="43723">MLIHTTDKFMSEIEKAKGHVLPLNPTNPNENAWLAHIAILNRRKALVLVHLETQLTLVAWPLKKEELSKIENIIHYVRQAYFDYLGLDWVKQMEIEKKFDNRDLVWTKGENIDTPDYLEEVIRPLRMEVRGFDDEEIVQLKLMEKVNNRLVTYPDGTEDTPLNKWESFLSDKGLGENLVFTPPVAELKVSLELETEEDVVRVLQVPMTYTFNQLHHILQEAFMWDDYHLHQFTFEKPNGMSVCLVDDDESFGYKQRQQIMKYDEELQLLEYIRSGDVFLYEYDFGDDWRHRIEVTQIIEKPSLRKARLIDMQGDPVPEDVGGVDGYAEFKQVMSDPSDEQYEHFSMWSERFRSRLSIHTLNSINFSLDRL</sequence>
<dbReference type="STRING" id="426702.SAMN04488099_103191"/>
<evidence type="ECO:0000259" key="1">
    <source>
        <dbReference type="Pfam" id="PF07929"/>
    </source>
</evidence>
<reference evidence="4" key="1">
    <citation type="submission" date="2016-10" db="EMBL/GenBank/DDBJ databases">
        <authorList>
            <person name="Varghese N."/>
            <person name="Submissions S."/>
        </authorList>
    </citation>
    <scope>NUCLEOTIDE SEQUENCE [LARGE SCALE GENOMIC DNA]</scope>
    <source>
        <strain evidence="4">DSM 19183</strain>
    </source>
</reference>
<dbReference type="PANTHER" id="PTHR41878">
    <property type="entry name" value="LEXA REPRESSOR-RELATED"/>
    <property type="match status" value="1"/>
</dbReference>
<dbReference type="AlphaFoldDB" id="A0A1H7HVN5"/>
<dbReference type="PANTHER" id="PTHR41878:SF1">
    <property type="entry name" value="TNPR PROTEIN"/>
    <property type="match status" value="1"/>
</dbReference>
<evidence type="ECO:0000259" key="2">
    <source>
        <dbReference type="Pfam" id="PF22016"/>
    </source>
</evidence>
<dbReference type="RefSeq" id="WP_091479434.1">
    <property type="nucleotide sequence ID" value="NZ_BJYC01000006.1"/>
</dbReference>
<dbReference type="Gene3D" id="3.10.290.30">
    <property type="entry name" value="MM3350-like"/>
    <property type="match status" value="1"/>
</dbReference>
<name>A0A1H7HVN5_9LACT</name>
<protein>
    <submittedName>
        <fullName evidence="3">PRiA4b ORF-3-like protein</fullName>
    </submittedName>
</protein>
<organism evidence="3 4">
    <name type="scientific">Alkalibacterium pelagium</name>
    <dbReference type="NCBI Taxonomy" id="426702"/>
    <lineage>
        <taxon>Bacteria</taxon>
        <taxon>Bacillati</taxon>
        <taxon>Bacillota</taxon>
        <taxon>Bacilli</taxon>
        <taxon>Lactobacillales</taxon>
        <taxon>Carnobacteriaceae</taxon>
        <taxon>Alkalibacterium</taxon>
    </lineage>
</organism>
<accession>A0A1H7HVN5</accession>
<gene>
    <name evidence="3" type="ORF">SAMN04488099_103191</name>
</gene>
<dbReference type="Pfam" id="PF07929">
    <property type="entry name" value="PRiA4_ORF3"/>
    <property type="match status" value="1"/>
</dbReference>
<evidence type="ECO:0000313" key="3">
    <source>
        <dbReference type="EMBL" id="SEK54238.1"/>
    </source>
</evidence>
<dbReference type="Proteomes" id="UP000199081">
    <property type="component" value="Unassembled WGS sequence"/>
</dbReference>
<keyword evidence="4" id="KW-1185">Reference proteome</keyword>
<dbReference type="OrthoDB" id="9801392at2"/>
<dbReference type="SUPFAM" id="SSF159941">
    <property type="entry name" value="MM3350-like"/>
    <property type="match status" value="1"/>
</dbReference>
<dbReference type="InterPro" id="IPR012912">
    <property type="entry name" value="Plasmid_pRiA4b_Orf3-like"/>
</dbReference>
<dbReference type="EMBL" id="FNZU01000003">
    <property type="protein sequence ID" value="SEK54238.1"/>
    <property type="molecule type" value="Genomic_DNA"/>
</dbReference>
<dbReference type="InterPro" id="IPR053864">
    <property type="entry name" value="DUF6933"/>
</dbReference>
<dbReference type="InterPro" id="IPR024047">
    <property type="entry name" value="MM3350-like_sf"/>
</dbReference>
<dbReference type="Pfam" id="PF22016">
    <property type="entry name" value="DUF6933"/>
    <property type="match status" value="1"/>
</dbReference>
<proteinExistence type="predicted"/>
<feature type="domain" description="DUF6933" evidence="2">
    <location>
        <begin position="2"/>
        <end position="151"/>
    </location>
</feature>